<accession>A0AAW5ZJJ8</accession>
<keyword evidence="1" id="KW-0472">Membrane</keyword>
<evidence type="ECO:0000256" key="1">
    <source>
        <dbReference type="SAM" id="Phobius"/>
    </source>
</evidence>
<dbReference type="RefSeq" id="WP_271656074.1">
    <property type="nucleotide sequence ID" value="NZ_JAIVFG010000002.1"/>
</dbReference>
<feature type="transmembrane region" description="Helical" evidence="1">
    <location>
        <begin position="55"/>
        <end position="73"/>
    </location>
</feature>
<feature type="transmembrane region" description="Helical" evidence="1">
    <location>
        <begin position="93"/>
        <end position="120"/>
    </location>
</feature>
<dbReference type="Proteomes" id="UP001144050">
    <property type="component" value="Unassembled WGS sequence"/>
</dbReference>
<name>A0AAW5ZJJ8_RALSL</name>
<sequence>MKAAGSTMLDATHSIPRWRYGDDLEGASNPGRNPVRHRIRHVAATWQLTPQHCQWIGFATAGVLAGLLQGIALRRSVRELKSAKSALQVRAALIASIPGKASVVLLWAAVLTVAAMFAAIPTMLGFYAFFALGREVTAFPTLFALRAE</sequence>
<dbReference type="AlphaFoldDB" id="A0AAW5ZJJ8"/>
<organism evidence="2 3">
    <name type="scientific">Ralstonia solanacearum</name>
    <name type="common">Pseudomonas solanacearum</name>
    <dbReference type="NCBI Taxonomy" id="305"/>
    <lineage>
        <taxon>Bacteria</taxon>
        <taxon>Pseudomonadati</taxon>
        <taxon>Pseudomonadota</taxon>
        <taxon>Betaproteobacteria</taxon>
        <taxon>Burkholderiales</taxon>
        <taxon>Burkholderiaceae</taxon>
        <taxon>Ralstonia</taxon>
        <taxon>Ralstonia solanacearum species complex</taxon>
    </lineage>
</organism>
<evidence type="ECO:0000313" key="3">
    <source>
        <dbReference type="Proteomes" id="UP001144050"/>
    </source>
</evidence>
<dbReference type="EMBL" id="JAIVFG010000002">
    <property type="protein sequence ID" value="MDB0569415.1"/>
    <property type="molecule type" value="Genomic_DNA"/>
</dbReference>
<evidence type="ECO:0000313" key="2">
    <source>
        <dbReference type="EMBL" id="MDB0569415.1"/>
    </source>
</evidence>
<comment type="caution">
    <text evidence="2">The sequence shown here is derived from an EMBL/GenBank/DDBJ whole genome shotgun (WGS) entry which is preliminary data.</text>
</comment>
<evidence type="ECO:0008006" key="4">
    <source>
        <dbReference type="Google" id="ProtNLM"/>
    </source>
</evidence>
<keyword evidence="1" id="KW-1133">Transmembrane helix</keyword>
<proteinExistence type="predicted"/>
<keyword evidence="1" id="KW-0812">Transmembrane</keyword>
<protein>
    <recommendedName>
        <fullName evidence="4">Transmembrane protein</fullName>
    </recommendedName>
</protein>
<reference evidence="2" key="1">
    <citation type="submission" date="2021-09" db="EMBL/GenBank/DDBJ databases">
        <title>Genomic analysis of Ralstonia spp.</title>
        <authorList>
            <person name="Aburjaile F."/>
            <person name="Ariute J.C."/>
            <person name="Pais A.K.L."/>
            <person name="Albuquerque G.M.R."/>
            <person name="Silva A.M.F."/>
            <person name="Brenig B."/>
            <person name="Azevedo V."/>
            <person name="Matiuzzi M."/>
            <person name="Ramos R."/>
            <person name="Goes-Neto A."/>
            <person name="Soares S."/>
            <person name="Iseppon A.M.B."/>
            <person name="Souza E."/>
            <person name="Gama M."/>
        </authorList>
    </citation>
    <scope>NUCLEOTIDE SEQUENCE</scope>
    <source>
        <strain evidence="2">CCRMRs91</strain>
    </source>
</reference>
<gene>
    <name evidence="2" type="ORF">LBW59_01325</name>
</gene>